<evidence type="ECO:0000313" key="2">
    <source>
        <dbReference type="EMBL" id="KAI0520574.1"/>
    </source>
</evidence>
<dbReference type="AlphaFoldDB" id="A0A8T3BYV5"/>
<keyword evidence="1" id="KW-0472">Membrane</keyword>
<accession>A0A8T3BYV5</accession>
<name>A0A8T3BYV5_DENNO</name>
<keyword evidence="1" id="KW-0812">Transmembrane</keyword>
<dbReference type="EMBL" id="JAGYWB010000006">
    <property type="protein sequence ID" value="KAI0520574.1"/>
    <property type="molecule type" value="Genomic_DNA"/>
</dbReference>
<sequence length="243" mass="26570">MHRPGRLETSARPIGTVENIVPAIALKGDQADPFAAAAAAAAAAAEEEEEGRRRLPEGFTSNSYPCFLPEDWSSFSPWQETSERFRPFSCIGVSSSCLVSVKGTVQGFPNDFILKRAPNLHYPLKPTSSNFVPGAMAKDYPGPANFYQLESRRQRLIWILAISSLCAIFYVIGAWQNSSIPKPNPSNISKVRCDGISDSTASSKNRLHGATSLQSNANLDFNAHHQLDLKNTSPSMENFQLVP</sequence>
<proteinExistence type="predicted"/>
<reference evidence="2" key="1">
    <citation type="journal article" date="2022" name="Front. Genet.">
        <title>Chromosome-Scale Assembly of the Dendrobium nobile Genome Provides Insights Into the Molecular Mechanism of the Biosynthesis of the Medicinal Active Ingredient of Dendrobium.</title>
        <authorList>
            <person name="Xu Q."/>
            <person name="Niu S.-C."/>
            <person name="Li K.-L."/>
            <person name="Zheng P.-J."/>
            <person name="Zhang X.-J."/>
            <person name="Jia Y."/>
            <person name="Liu Y."/>
            <person name="Niu Y.-X."/>
            <person name="Yu L.-H."/>
            <person name="Chen D.-F."/>
            <person name="Zhang G.-Q."/>
        </authorList>
    </citation>
    <scope>NUCLEOTIDE SEQUENCE</scope>
    <source>
        <tissue evidence="2">Leaf</tissue>
    </source>
</reference>
<dbReference type="Proteomes" id="UP000829196">
    <property type="component" value="Unassembled WGS sequence"/>
</dbReference>
<feature type="transmembrane region" description="Helical" evidence="1">
    <location>
        <begin position="156"/>
        <end position="175"/>
    </location>
</feature>
<evidence type="ECO:0000256" key="1">
    <source>
        <dbReference type="SAM" id="Phobius"/>
    </source>
</evidence>
<keyword evidence="3" id="KW-1185">Reference proteome</keyword>
<protein>
    <submittedName>
        <fullName evidence="2">Uncharacterized protein</fullName>
    </submittedName>
</protein>
<evidence type="ECO:0000313" key="3">
    <source>
        <dbReference type="Proteomes" id="UP000829196"/>
    </source>
</evidence>
<comment type="caution">
    <text evidence="2">The sequence shown here is derived from an EMBL/GenBank/DDBJ whole genome shotgun (WGS) entry which is preliminary data.</text>
</comment>
<keyword evidence="1" id="KW-1133">Transmembrane helix</keyword>
<gene>
    <name evidence="2" type="ORF">KFK09_008050</name>
</gene>
<organism evidence="2 3">
    <name type="scientific">Dendrobium nobile</name>
    <name type="common">Orchid</name>
    <dbReference type="NCBI Taxonomy" id="94219"/>
    <lineage>
        <taxon>Eukaryota</taxon>
        <taxon>Viridiplantae</taxon>
        <taxon>Streptophyta</taxon>
        <taxon>Embryophyta</taxon>
        <taxon>Tracheophyta</taxon>
        <taxon>Spermatophyta</taxon>
        <taxon>Magnoliopsida</taxon>
        <taxon>Liliopsida</taxon>
        <taxon>Asparagales</taxon>
        <taxon>Orchidaceae</taxon>
        <taxon>Epidendroideae</taxon>
        <taxon>Malaxideae</taxon>
        <taxon>Dendrobiinae</taxon>
        <taxon>Dendrobium</taxon>
    </lineage>
</organism>